<evidence type="ECO:0000256" key="2">
    <source>
        <dbReference type="ARBA" id="ARBA00022729"/>
    </source>
</evidence>
<evidence type="ECO:0000256" key="5">
    <source>
        <dbReference type="ARBA" id="ARBA00023277"/>
    </source>
</evidence>
<comment type="catalytic activity">
    <reaction evidence="1 8">
        <text>Endohydrolysis of (1-&gt;4)-beta-D-glucosidic linkages in cellulose, lichenin and cereal beta-D-glucans.</text>
        <dbReference type="EC" id="3.2.1.4"/>
    </reaction>
</comment>
<sequence>MKRKRPLQMFTMMIVILLTCAAALSVMLLPATARAAAPSGLHVVGNQIEDGSNHAIVPHGVDRMGTEYQCTKTASNAPTSFDGPVDQASVSAMLTWGVTIVRVPLNEDCWLGINGFPANGRTVAQYQQDVVSWVNLLNQNNLIVILDLHWNNSGTNQATGQEPMPDLDHAPAFWTSVANTFKGNSSVIFDLYNEPYTSSWTCWLNGSTSASASPCTDVGFAVAGMQTLINTVRATGATNIIMLGGLAYSNNLSGWLANKPTDTQNNLVASVHIYNFNSCANSSCWDSQIAPVAAQVPVLAGEIGENDCASGFISTLMSWFDQHNIGYLAWTWTNANCSQTPALISDYTGTPTNYGAGFKSHLLSLGSGTPTPTPTPTRGTTPTATPTQGMTPTATPTQITTPTATSTPPGGACSVHYVVQNQWPGGFTANVTVNNTGSSGINGWTLRFTFPATQSISQVWNASVSQSGEQVTIQNLSYNATIAAGSSAAFGFNGTWNGSNPTPTLFTLNNATCSVV</sequence>
<dbReference type="PANTHER" id="PTHR34142:SF1">
    <property type="entry name" value="GLYCOSIDE HYDROLASE FAMILY 5 DOMAIN-CONTAINING PROTEIN"/>
    <property type="match status" value="1"/>
</dbReference>
<comment type="caution">
    <text evidence="12">The sequence shown here is derived from an EMBL/GenBank/DDBJ whole genome shotgun (WGS) entry which is preliminary data.</text>
</comment>
<dbReference type="AlphaFoldDB" id="A0A8J3IQQ5"/>
<keyword evidence="2 10" id="KW-0732">Signal</keyword>
<evidence type="ECO:0000256" key="4">
    <source>
        <dbReference type="ARBA" id="ARBA00023001"/>
    </source>
</evidence>
<evidence type="ECO:0000259" key="11">
    <source>
        <dbReference type="PROSITE" id="PS51173"/>
    </source>
</evidence>
<evidence type="ECO:0000256" key="3">
    <source>
        <dbReference type="ARBA" id="ARBA00022801"/>
    </source>
</evidence>
<evidence type="ECO:0000256" key="10">
    <source>
        <dbReference type="SAM" id="SignalP"/>
    </source>
</evidence>
<dbReference type="EC" id="3.2.1.4" evidence="8"/>
<protein>
    <recommendedName>
        <fullName evidence="8">Endoglucanase</fullName>
        <ecNumber evidence="8">3.2.1.4</ecNumber>
    </recommendedName>
</protein>
<dbReference type="PROSITE" id="PS51173">
    <property type="entry name" value="CBM2"/>
    <property type="match status" value="1"/>
</dbReference>
<gene>
    <name evidence="12" type="ORF">KSF_052500</name>
</gene>
<dbReference type="InterPro" id="IPR017853">
    <property type="entry name" value="GH"/>
</dbReference>
<evidence type="ECO:0000256" key="9">
    <source>
        <dbReference type="SAM" id="MobiDB-lite"/>
    </source>
</evidence>
<comment type="similarity">
    <text evidence="8">Belongs to the glycosyl hydrolase 5 (cellulase A) family.</text>
</comment>
<dbReference type="SMART" id="SM00637">
    <property type="entry name" value="CBD_II"/>
    <property type="match status" value="1"/>
</dbReference>
<dbReference type="Gene3D" id="2.60.40.290">
    <property type="match status" value="1"/>
</dbReference>
<dbReference type="InterPro" id="IPR001547">
    <property type="entry name" value="Glyco_hydro_5"/>
</dbReference>
<keyword evidence="13" id="KW-1185">Reference proteome</keyword>
<dbReference type="EMBL" id="BNJK01000001">
    <property type="protein sequence ID" value="GHO95202.1"/>
    <property type="molecule type" value="Genomic_DNA"/>
</dbReference>
<dbReference type="RefSeq" id="WP_220205895.1">
    <property type="nucleotide sequence ID" value="NZ_BNJK01000001.1"/>
</dbReference>
<organism evidence="12 13">
    <name type="scientific">Reticulibacter mediterranei</name>
    <dbReference type="NCBI Taxonomy" id="2778369"/>
    <lineage>
        <taxon>Bacteria</taxon>
        <taxon>Bacillati</taxon>
        <taxon>Chloroflexota</taxon>
        <taxon>Ktedonobacteria</taxon>
        <taxon>Ktedonobacterales</taxon>
        <taxon>Reticulibacteraceae</taxon>
        <taxon>Reticulibacter</taxon>
    </lineage>
</organism>
<dbReference type="Pfam" id="PF00553">
    <property type="entry name" value="CBM_2"/>
    <property type="match status" value="1"/>
</dbReference>
<keyword evidence="3 8" id="KW-0378">Hydrolase</keyword>
<dbReference type="GO" id="GO:0030245">
    <property type="term" value="P:cellulose catabolic process"/>
    <property type="evidence" value="ECO:0007669"/>
    <property type="project" value="UniProtKB-KW"/>
</dbReference>
<feature type="signal peptide" evidence="10">
    <location>
        <begin position="1"/>
        <end position="35"/>
    </location>
</feature>
<dbReference type="GO" id="GO:0030247">
    <property type="term" value="F:polysaccharide binding"/>
    <property type="evidence" value="ECO:0007669"/>
    <property type="project" value="UniProtKB-UniRule"/>
</dbReference>
<keyword evidence="4 8" id="KW-0136">Cellulose degradation</keyword>
<keyword evidence="5 8" id="KW-0119">Carbohydrate metabolism</keyword>
<accession>A0A8J3IQQ5</accession>
<dbReference type="GO" id="GO:0008810">
    <property type="term" value="F:cellulase activity"/>
    <property type="evidence" value="ECO:0007669"/>
    <property type="project" value="UniProtKB-EC"/>
</dbReference>
<evidence type="ECO:0000313" key="12">
    <source>
        <dbReference type="EMBL" id="GHO95202.1"/>
    </source>
</evidence>
<dbReference type="InterPro" id="IPR001919">
    <property type="entry name" value="CBD2"/>
</dbReference>
<dbReference type="SUPFAM" id="SSF51445">
    <property type="entry name" value="(Trans)glycosidases"/>
    <property type="match status" value="1"/>
</dbReference>
<dbReference type="Pfam" id="PF00150">
    <property type="entry name" value="Cellulase"/>
    <property type="match status" value="1"/>
</dbReference>
<feature type="domain" description="CBM2" evidence="11">
    <location>
        <begin position="406"/>
        <end position="516"/>
    </location>
</feature>
<feature type="compositionally biased region" description="Low complexity" evidence="9">
    <location>
        <begin position="376"/>
        <end position="407"/>
    </location>
</feature>
<dbReference type="Proteomes" id="UP000597444">
    <property type="component" value="Unassembled WGS sequence"/>
</dbReference>
<feature type="chain" id="PRO_5035317657" description="Endoglucanase" evidence="10">
    <location>
        <begin position="36"/>
        <end position="516"/>
    </location>
</feature>
<dbReference type="Gene3D" id="3.20.20.80">
    <property type="entry name" value="Glycosidases"/>
    <property type="match status" value="1"/>
</dbReference>
<proteinExistence type="inferred from homology"/>
<dbReference type="PANTHER" id="PTHR34142">
    <property type="entry name" value="ENDO-BETA-1,4-GLUCANASE A"/>
    <property type="match status" value="1"/>
</dbReference>
<dbReference type="SUPFAM" id="SSF49384">
    <property type="entry name" value="Carbohydrate-binding domain"/>
    <property type="match status" value="1"/>
</dbReference>
<name>A0A8J3IQQ5_9CHLR</name>
<dbReference type="PROSITE" id="PS00659">
    <property type="entry name" value="GLYCOSYL_HYDROL_F5"/>
    <property type="match status" value="1"/>
</dbReference>
<evidence type="ECO:0000256" key="1">
    <source>
        <dbReference type="ARBA" id="ARBA00000966"/>
    </source>
</evidence>
<dbReference type="InterPro" id="IPR012291">
    <property type="entry name" value="CBM2_carb-bd_dom_sf"/>
</dbReference>
<evidence type="ECO:0000256" key="7">
    <source>
        <dbReference type="ARBA" id="ARBA00023326"/>
    </source>
</evidence>
<reference evidence="12" key="1">
    <citation type="submission" date="2020-10" db="EMBL/GenBank/DDBJ databases">
        <title>Taxonomic study of unclassified bacteria belonging to the class Ktedonobacteria.</title>
        <authorList>
            <person name="Yabe S."/>
            <person name="Wang C.M."/>
            <person name="Zheng Y."/>
            <person name="Sakai Y."/>
            <person name="Cavaletti L."/>
            <person name="Monciardini P."/>
            <person name="Donadio S."/>
        </authorList>
    </citation>
    <scope>NUCLEOTIDE SEQUENCE</scope>
    <source>
        <strain evidence="12">ID150040</strain>
    </source>
</reference>
<feature type="region of interest" description="Disordered" evidence="9">
    <location>
        <begin position="366"/>
        <end position="407"/>
    </location>
</feature>
<dbReference type="InterPro" id="IPR018087">
    <property type="entry name" value="Glyco_hydro_5_CS"/>
</dbReference>
<evidence type="ECO:0000256" key="6">
    <source>
        <dbReference type="ARBA" id="ARBA00023295"/>
    </source>
</evidence>
<evidence type="ECO:0000313" key="13">
    <source>
        <dbReference type="Proteomes" id="UP000597444"/>
    </source>
</evidence>
<keyword evidence="7 8" id="KW-0624">Polysaccharide degradation</keyword>
<evidence type="ECO:0000256" key="8">
    <source>
        <dbReference type="RuleBase" id="RU361153"/>
    </source>
</evidence>
<keyword evidence="6 8" id="KW-0326">Glycosidase</keyword>
<dbReference type="InterPro" id="IPR008965">
    <property type="entry name" value="CBM2/CBM3_carb-bd_dom_sf"/>
</dbReference>